<dbReference type="AlphaFoldDB" id="A0A0P8D6W5"/>
<name>A0A0P8D6W5_9CYAN</name>
<organism evidence="2 3">
    <name type="scientific">Phormidesmis priestleyi Ana</name>
    <dbReference type="NCBI Taxonomy" id="1666911"/>
    <lineage>
        <taxon>Bacteria</taxon>
        <taxon>Bacillati</taxon>
        <taxon>Cyanobacteriota</taxon>
        <taxon>Cyanophyceae</taxon>
        <taxon>Leptolyngbyales</taxon>
        <taxon>Leptolyngbyaceae</taxon>
        <taxon>Phormidesmis</taxon>
    </lineage>
</organism>
<comment type="caution">
    <text evidence="2">The sequence shown here is derived from an EMBL/GenBank/DDBJ whole genome shotgun (WGS) entry which is preliminary data.</text>
</comment>
<gene>
    <name evidence="2" type="ORF">HLUCCA11_22945</name>
</gene>
<proteinExistence type="predicted"/>
<dbReference type="EMBL" id="LJZR01000081">
    <property type="protein sequence ID" value="KPQ31825.1"/>
    <property type="molecule type" value="Genomic_DNA"/>
</dbReference>
<keyword evidence="1" id="KW-1133">Transmembrane helix</keyword>
<evidence type="ECO:0000256" key="1">
    <source>
        <dbReference type="SAM" id="Phobius"/>
    </source>
</evidence>
<protein>
    <submittedName>
        <fullName evidence="2">Uncharacterized protein</fullName>
    </submittedName>
</protein>
<feature type="transmembrane region" description="Helical" evidence="1">
    <location>
        <begin position="6"/>
        <end position="28"/>
    </location>
</feature>
<sequence>MVGVIVGFYESAVMLCCYGLSSLFAFGVS</sequence>
<keyword evidence="1" id="KW-0472">Membrane</keyword>
<reference evidence="2 3" key="1">
    <citation type="submission" date="2015-09" db="EMBL/GenBank/DDBJ databases">
        <title>Identification and resolution of microdiversity through metagenomic sequencing of parallel consortia.</title>
        <authorList>
            <person name="Nelson W.C."/>
            <person name="Romine M.F."/>
            <person name="Lindemann S.R."/>
        </authorList>
    </citation>
    <scope>NUCLEOTIDE SEQUENCE [LARGE SCALE GENOMIC DNA]</scope>
    <source>
        <strain evidence="2">Ana</strain>
    </source>
</reference>
<evidence type="ECO:0000313" key="2">
    <source>
        <dbReference type="EMBL" id="KPQ31825.1"/>
    </source>
</evidence>
<accession>A0A0P8D6W5</accession>
<evidence type="ECO:0000313" key="3">
    <source>
        <dbReference type="Proteomes" id="UP000050465"/>
    </source>
</evidence>
<dbReference type="Proteomes" id="UP000050465">
    <property type="component" value="Unassembled WGS sequence"/>
</dbReference>
<keyword evidence="1" id="KW-0812">Transmembrane</keyword>